<reference evidence="1" key="1">
    <citation type="journal article" date="2018" name="Genome Res.">
        <title>The genomic architecture and molecular evolution of ant odorant receptors.</title>
        <authorList>
            <person name="McKenzie S.K."/>
            <person name="Kronauer D.J.C."/>
        </authorList>
    </citation>
    <scope>NUCLEOTIDE SEQUENCE [LARGE SCALE GENOMIC DNA]</scope>
    <source>
        <strain evidence="1">Clonal line C1</strain>
    </source>
</reference>
<sequence length="446" mass="52015">MSERVENHRAKKRKMQEVRNLTKQHVMAELTGQLRLMKNTSDSDINNEELYCDENTSDSDNNENCHNNLDIEQDEIVQLKEWIISCRIPHSHSDKLLKILRRRVLPTLPTCTKTFLQSTSAKYLLQNMEDTDNSIGEFTYLGIAQGLRNCVNVDLHINHELHLQFNIDVTNMDSETNLQECAVYMYTLVEFVSRGRRPLMKKIDIVPTFWVDYNNQTKKFCTRFLSPPYTSENVNNLHNIIKNYTYEEALDKLARLEKEEHVFTLESDNTTLAEKEVETIVKQTKLKNQAEDLKKKFIVRKLGSKSCSQNFEDVILLNTANTNKSVSEKEIISAFGKVLSNSRDWDGVRRHNNIVKSSTRCQDLRSTESNTTTQTLFFVNDNDQLEFVKTENNDDLDDSEESQSFPCLLVHRRFFQIKCFKDKVAAFITYNYNQNKINKSHSTENF</sequence>
<dbReference type="AlphaFoldDB" id="A0A3L8DKB4"/>
<proteinExistence type="predicted"/>
<evidence type="ECO:0000313" key="1">
    <source>
        <dbReference type="EMBL" id="RLU20278.1"/>
    </source>
</evidence>
<accession>A0A3L8DKB4</accession>
<organism evidence="1">
    <name type="scientific">Ooceraea biroi</name>
    <name type="common">Clonal raider ant</name>
    <name type="synonym">Cerapachys biroi</name>
    <dbReference type="NCBI Taxonomy" id="2015173"/>
    <lineage>
        <taxon>Eukaryota</taxon>
        <taxon>Metazoa</taxon>
        <taxon>Ecdysozoa</taxon>
        <taxon>Arthropoda</taxon>
        <taxon>Hexapoda</taxon>
        <taxon>Insecta</taxon>
        <taxon>Pterygota</taxon>
        <taxon>Neoptera</taxon>
        <taxon>Endopterygota</taxon>
        <taxon>Hymenoptera</taxon>
        <taxon>Apocrita</taxon>
        <taxon>Aculeata</taxon>
        <taxon>Formicoidea</taxon>
        <taxon>Formicidae</taxon>
        <taxon>Dorylinae</taxon>
        <taxon>Ooceraea</taxon>
    </lineage>
</organism>
<dbReference type="EMBL" id="QOIP01000007">
    <property type="protein sequence ID" value="RLU20278.1"/>
    <property type="molecule type" value="Genomic_DNA"/>
</dbReference>
<protein>
    <submittedName>
        <fullName evidence="1">Uncharacterized protein</fullName>
    </submittedName>
</protein>
<name>A0A3L8DKB4_OOCBI</name>
<dbReference type="Proteomes" id="UP000279307">
    <property type="component" value="Chromosome 7"/>
</dbReference>
<gene>
    <name evidence="1" type="ORF">DMN91_006885</name>
</gene>
<reference evidence="1" key="2">
    <citation type="submission" date="2018-07" db="EMBL/GenBank/DDBJ databases">
        <authorList>
            <person name="Mckenzie S.K."/>
            <person name="Kronauer D.J.C."/>
        </authorList>
    </citation>
    <scope>NUCLEOTIDE SEQUENCE</scope>
    <source>
        <strain evidence="1">Clonal line C1</strain>
    </source>
</reference>
<comment type="caution">
    <text evidence="1">The sequence shown here is derived from an EMBL/GenBank/DDBJ whole genome shotgun (WGS) entry which is preliminary data.</text>
</comment>